<organism evidence="1 2">
    <name type="scientific">Synergistes jonesii</name>
    <dbReference type="NCBI Taxonomy" id="2754"/>
    <lineage>
        <taxon>Bacteria</taxon>
        <taxon>Thermotogati</taxon>
        <taxon>Synergistota</taxon>
        <taxon>Synergistia</taxon>
        <taxon>Synergistales</taxon>
        <taxon>Synergistaceae</taxon>
        <taxon>Synergistes</taxon>
    </lineage>
</organism>
<keyword evidence="2" id="KW-1185">Reference proteome</keyword>
<dbReference type="Proteomes" id="UP000027665">
    <property type="component" value="Unassembled WGS sequence"/>
</dbReference>
<evidence type="ECO:0008006" key="3">
    <source>
        <dbReference type="Google" id="ProtNLM"/>
    </source>
</evidence>
<dbReference type="AlphaFoldDB" id="A0A073IPS6"/>
<gene>
    <name evidence="1" type="ORF">EH55_07290</name>
</gene>
<proteinExistence type="predicted"/>
<dbReference type="STRING" id="2754.EH55_07290"/>
<protein>
    <recommendedName>
        <fullName evidence="3">Metal-binding protein</fullName>
    </recommendedName>
</protein>
<dbReference type="EMBL" id="JMKI01000037">
    <property type="protein sequence ID" value="KEJ91769.1"/>
    <property type="molecule type" value="Genomic_DNA"/>
</dbReference>
<name>A0A073IPS6_9BACT</name>
<comment type="caution">
    <text evidence="1">The sequence shown here is derived from an EMBL/GenBank/DDBJ whole genome shotgun (WGS) entry which is preliminary data.</text>
</comment>
<accession>A0A073IPS6</accession>
<dbReference type="Pfam" id="PF02620">
    <property type="entry name" value="YceD"/>
    <property type="match status" value="1"/>
</dbReference>
<sequence>MRVGSEVRNGSNMKEYLEEAPQSWSERLVLSAVPKDGTLYSDGFALSAGLPVSYWGQLYTLLSDMEVELRAYRSEGRVILTVATEAEVSAPCARCLEPAREKIRGELRYVLSLRRGEERAVGEPESDGDEEIIALDSWEDEIDLAPMIWEALITSLPCGLLCRPDCRGLCPQCGANLNEAPCGCKKDAGDPRFDVLKNFMRGKGNDTAKNQK</sequence>
<dbReference type="PANTHER" id="PTHR34374">
    <property type="entry name" value="LARGE RIBOSOMAL RNA SUBUNIT ACCUMULATION PROTEIN YCED HOMOLOG 1, CHLOROPLASTIC"/>
    <property type="match status" value="1"/>
</dbReference>
<dbReference type="eggNOG" id="COG1399">
    <property type="taxonomic scope" value="Bacteria"/>
</dbReference>
<dbReference type="InterPro" id="IPR003772">
    <property type="entry name" value="YceD"/>
</dbReference>
<dbReference type="PANTHER" id="PTHR34374:SF1">
    <property type="entry name" value="LARGE RIBOSOMAL RNA SUBUNIT ACCUMULATION PROTEIN YCED HOMOLOG 1, CHLOROPLASTIC"/>
    <property type="match status" value="1"/>
</dbReference>
<evidence type="ECO:0000313" key="1">
    <source>
        <dbReference type="EMBL" id="KEJ91769.1"/>
    </source>
</evidence>
<evidence type="ECO:0000313" key="2">
    <source>
        <dbReference type="Proteomes" id="UP000027665"/>
    </source>
</evidence>
<reference evidence="1 2" key="1">
    <citation type="submission" date="2014-04" db="EMBL/GenBank/DDBJ databases">
        <title>Draft Genome Sequence of Synergistes jonesii.</title>
        <authorList>
            <person name="Coil D.A."/>
            <person name="Eisen J.A."/>
            <person name="Holland-Moritz H.E."/>
        </authorList>
    </citation>
    <scope>NUCLEOTIDE SEQUENCE [LARGE SCALE GENOMIC DNA]</scope>
    <source>
        <strain evidence="1 2">78-1</strain>
    </source>
</reference>